<evidence type="ECO:0000313" key="1">
    <source>
        <dbReference type="EMBL" id="CAH1953737.1"/>
    </source>
</evidence>
<dbReference type="Proteomes" id="UP001152888">
    <property type="component" value="Unassembled WGS sequence"/>
</dbReference>
<organism evidence="1 2">
    <name type="scientific">Acanthoscelides obtectus</name>
    <name type="common">Bean weevil</name>
    <name type="synonym">Bruchus obtectus</name>
    <dbReference type="NCBI Taxonomy" id="200917"/>
    <lineage>
        <taxon>Eukaryota</taxon>
        <taxon>Metazoa</taxon>
        <taxon>Ecdysozoa</taxon>
        <taxon>Arthropoda</taxon>
        <taxon>Hexapoda</taxon>
        <taxon>Insecta</taxon>
        <taxon>Pterygota</taxon>
        <taxon>Neoptera</taxon>
        <taxon>Endopterygota</taxon>
        <taxon>Coleoptera</taxon>
        <taxon>Polyphaga</taxon>
        <taxon>Cucujiformia</taxon>
        <taxon>Chrysomeloidea</taxon>
        <taxon>Chrysomelidae</taxon>
        <taxon>Bruchinae</taxon>
        <taxon>Bruchini</taxon>
        <taxon>Acanthoscelides</taxon>
    </lineage>
</organism>
<accession>A0A9P0JG48</accession>
<sequence>MLHVILTSDRFAYRVHVRSQFSYRRPHNFSSEGAIIGKTYIFPKAYLTPKLVEEQRKANFPRGKHNYSTH</sequence>
<proteinExistence type="predicted"/>
<dbReference type="EMBL" id="CAKOFQ010006652">
    <property type="protein sequence ID" value="CAH1953737.1"/>
    <property type="molecule type" value="Genomic_DNA"/>
</dbReference>
<keyword evidence="2" id="KW-1185">Reference proteome</keyword>
<reference evidence="1" key="1">
    <citation type="submission" date="2022-03" db="EMBL/GenBank/DDBJ databases">
        <authorList>
            <person name="Sayadi A."/>
        </authorList>
    </citation>
    <scope>NUCLEOTIDE SEQUENCE</scope>
</reference>
<evidence type="ECO:0000313" key="2">
    <source>
        <dbReference type="Proteomes" id="UP001152888"/>
    </source>
</evidence>
<comment type="caution">
    <text evidence="1">The sequence shown here is derived from an EMBL/GenBank/DDBJ whole genome shotgun (WGS) entry which is preliminary data.</text>
</comment>
<name>A0A9P0JG48_ACAOB</name>
<gene>
    <name evidence="1" type="ORF">ACAOBT_LOCUS200</name>
</gene>
<protein>
    <submittedName>
        <fullName evidence="1">Uncharacterized protein</fullName>
    </submittedName>
</protein>
<dbReference type="AlphaFoldDB" id="A0A9P0JG48"/>